<keyword evidence="10 17" id="KW-0249">Electron transport</keyword>
<feature type="transmembrane region" description="Helical" evidence="17">
    <location>
        <begin position="212"/>
        <end position="233"/>
    </location>
</feature>
<evidence type="ECO:0000256" key="11">
    <source>
        <dbReference type="ARBA" id="ARBA00022989"/>
    </source>
</evidence>
<evidence type="ECO:0000256" key="16">
    <source>
        <dbReference type="ARBA" id="ARBA00049551"/>
    </source>
</evidence>
<dbReference type="GO" id="GO:0003954">
    <property type="term" value="F:NADH dehydrogenase activity"/>
    <property type="evidence" value="ECO:0007669"/>
    <property type="project" value="TreeGrafter"/>
</dbReference>
<evidence type="ECO:0000256" key="5">
    <source>
        <dbReference type="ARBA" id="ARBA00021006"/>
    </source>
</evidence>
<evidence type="ECO:0000256" key="6">
    <source>
        <dbReference type="ARBA" id="ARBA00022448"/>
    </source>
</evidence>
<evidence type="ECO:0000256" key="14">
    <source>
        <dbReference type="ARBA" id="ARBA00023128"/>
    </source>
</evidence>
<organism evidence="20">
    <name type="scientific">Nasutitermes bikpelanus</name>
    <dbReference type="NCBI Taxonomy" id="114632"/>
    <lineage>
        <taxon>Eukaryota</taxon>
        <taxon>Metazoa</taxon>
        <taxon>Ecdysozoa</taxon>
        <taxon>Arthropoda</taxon>
        <taxon>Hexapoda</taxon>
        <taxon>Insecta</taxon>
        <taxon>Pterygota</taxon>
        <taxon>Neoptera</taxon>
        <taxon>Polyneoptera</taxon>
        <taxon>Dictyoptera</taxon>
        <taxon>Blattodea</taxon>
        <taxon>Blattoidea</taxon>
        <taxon>Termitoidae</taxon>
        <taxon>Termitidae</taxon>
        <taxon>Nasutitermitinae</taxon>
        <taxon>Nasutitermes</taxon>
    </lineage>
</organism>
<gene>
    <name evidence="20" type="primary">nad4</name>
</gene>
<geneLocation type="mitochondrion" evidence="20"/>
<dbReference type="PANTHER" id="PTHR43507:SF20">
    <property type="entry name" value="NADH-UBIQUINONE OXIDOREDUCTASE CHAIN 4"/>
    <property type="match status" value="1"/>
</dbReference>
<reference evidence="20" key="1">
    <citation type="journal article" date="2014" name="Mol. Biol. Evol.">
        <title>The evolutionary history of termites as inferred from 66 mitochondrial genomes.</title>
        <authorList>
            <person name="Bourguignon T."/>
            <person name="Lo N."/>
            <person name="Cameron S.L."/>
            <person name="Sobotnik J."/>
            <person name="Hayashi Y."/>
            <person name="Shigenobu S."/>
            <person name="Watanabe D."/>
            <person name="Roisin Y."/>
            <person name="Miura T."/>
            <person name="Evans T.A."/>
        </authorList>
    </citation>
    <scope>NUCLEOTIDE SEQUENCE</scope>
</reference>
<keyword evidence="8 17" id="KW-0812">Transmembrane</keyword>
<accession>A0A0A7E962</accession>
<dbReference type="Pfam" id="PF00361">
    <property type="entry name" value="Proton_antipo_M"/>
    <property type="match status" value="1"/>
</dbReference>
<dbReference type="InterPro" id="IPR000260">
    <property type="entry name" value="NADH4_N"/>
</dbReference>
<feature type="transmembrane region" description="Helical" evidence="17">
    <location>
        <begin position="239"/>
        <end position="262"/>
    </location>
</feature>
<keyword evidence="15 17" id="KW-0472">Membrane</keyword>
<feature type="transmembrane region" description="Helical" evidence="17">
    <location>
        <begin position="49"/>
        <end position="75"/>
    </location>
</feature>
<dbReference type="GO" id="GO:0042773">
    <property type="term" value="P:ATP synthesis coupled electron transport"/>
    <property type="evidence" value="ECO:0007669"/>
    <property type="project" value="InterPro"/>
</dbReference>
<evidence type="ECO:0000259" key="19">
    <source>
        <dbReference type="Pfam" id="PF01059"/>
    </source>
</evidence>
<keyword evidence="13 17" id="KW-0830">Ubiquinone</keyword>
<evidence type="ECO:0000256" key="9">
    <source>
        <dbReference type="ARBA" id="ARBA00022967"/>
    </source>
</evidence>
<comment type="similarity">
    <text evidence="3 17">Belongs to the complex I subunit 4 family.</text>
</comment>
<feature type="transmembrane region" description="Helical" evidence="17">
    <location>
        <begin position="331"/>
        <end position="350"/>
    </location>
</feature>
<proteinExistence type="inferred from homology"/>
<dbReference type="PRINTS" id="PR01437">
    <property type="entry name" value="NUOXDRDTASE4"/>
</dbReference>
<evidence type="ECO:0000256" key="13">
    <source>
        <dbReference type="ARBA" id="ARBA00023075"/>
    </source>
</evidence>
<keyword evidence="14 17" id="KW-0496">Mitochondrion</keyword>
<sequence length="447" mass="50405">MLKFLCFLVFLTPLCMLPSFWWLVCCMMFFVSFIYLFFFPYFFCWGGLGYIFGCDLISYGLILLSLWICVLMILASESVFRFNYFSGFFLFVVIVLTILLYCTFSSISLLSFYIFFESSLIPTLFLILGWGYQPERVQAGIYLLFYTLLASLPLLVGILFVYNSLGSLCLFTLSGNSYLVGGLFYLCMVFAFLVSMPMFMVHLWLPSAHVEAPVSGSMILAGVLLKLGGYGLLRAFPVLFSFGFSFGVVWVALSLVGGLFVSLFCMRQTDLKSLIAYSSVAHMSMVIGGIMTLNYWGVCSSFALMVAHGLCSSGLFCLSNISYERFSSRSLLINSGLINLMPSMTMWWFLLSSCNMAAPPSLNLLGEIGLLSSLVSWSWCVMFALIFLSFFSAAYTLYLYSYSQHGSIYSGVYSCSLGYVREFLLLFLHWFPLNLIILKVDVSVFWV</sequence>
<keyword evidence="11 17" id="KW-1133">Transmembrane helix</keyword>
<feature type="transmembrane region" description="Helical" evidence="17">
    <location>
        <begin position="107"/>
        <end position="129"/>
    </location>
</feature>
<keyword evidence="12 17" id="KW-0520">NAD</keyword>
<comment type="function">
    <text evidence="17">Core subunit of the mitochondrial membrane respiratory chain NADH dehydrogenase (Complex I) which catalyzes electron transfer from NADH through the respiratory chain, using ubiquinone as an electron acceptor. Essential for the catalytic activity and assembly of complex I.</text>
</comment>
<dbReference type="PANTHER" id="PTHR43507">
    <property type="entry name" value="NADH-UBIQUINONE OXIDOREDUCTASE CHAIN 4"/>
    <property type="match status" value="1"/>
</dbReference>
<comment type="catalytic activity">
    <reaction evidence="16 17">
        <text>a ubiquinone + NADH + 5 H(+)(in) = a ubiquinol + NAD(+) + 4 H(+)(out)</text>
        <dbReference type="Rhea" id="RHEA:29091"/>
        <dbReference type="Rhea" id="RHEA-COMP:9565"/>
        <dbReference type="Rhea" id="RHEA-COMP:9566"/>
        <dbReference type="ChEBI" id="CHEBI:15378"/>
        <dbReference type="ChEBI" id="CHEBI:16389"/>
        <dbReference type="ChEBI" id="CHEBI:17976"/>
        <dbReference type="ChEBI" id="CHEBI:57540"/>
        <dbReference type="ChEBI" id="CHEBI:57945"/>
        <dbReference type="EC" id="7.1.1.2"/>
    </reaction>
</comment>
<comment type="subcellular location">
    <subcellularLocation>
        <location evidence="2 17">Mitochondrion membrane</location>
        <topology evidence="2 17">Multi-pass membrane protein</topology>
    </subcellularLocation>
</comment>
<evidence type="ECO:0000256" key="10">
    <source>
        <dbReference type="ARBA" id="ARBA00022982"/>
    </source>
</evidence>
<keyword evidence="9" id="KW-1278">Translocase</keyword>
<keyword evidence="6 17" id="KW-0813">Transport</keyword>
<feature type="transmembrane region" description="Helical" evidence="17">
    <location>
        <begin position="419"/>
        <end position="438"/>
    </location>
</feature>
<evidence type="ECO:0000256" key="1">
    <source>
        <dbReference type="ARBA" id="ARBA00003257"/>
    </source>
</evidence>
<feature type="domain" description="NADH:quinone oxidoreductase/Mrp antiporter transmembrane" evidence="18">
    <location>
        <begin position="107"/>
        <end position="391"/>
    </location>
</feature>
<evidence type="ECO:0000256" key="8">
    <source>
        <dbReference type="ARBA" id="ARBA00022692"/>
    </source>
</evidence>
<feature type="transmembrane region" description="Helical" evidence="17">
    <location>
        <begin position="20"/>
        <end position="43"/>
    </location>
</feature>
<evidence type="ECO:0000256" key="4">
    <source>
        <dbReference type="ARBA" id="ARBA00012944"/>
    </source>
</evidence>
<evidence type="ECO:0000259" key="18">
    <source>
        <dbReference type="Pfam" id="PF00361"/>
    </source>
</evidence>
<feature type="transmembrane region" description="Helical" evidence="17">
    <location>
        <begin position="182"/>
        <end position="205"/>
    </location>
</feature>
<dbReference type="GO" id="GO:0015990">
    <property type="term" value="P:electron transport coupled proton transport"/>
    <property type="evidence" value="ECO:0007669"/>
    <property type="project" value="TreeGrafter"/>
</dbReference>
<dbReference type="Pfam" id="PF01059">
    <property type="entry name" value="Oxidored_q5_N"/>
    <property type="match status" value="1"/>
</dbReference>
<evidence type="ECO:0000256" key="15">
    <source>
        <dbReference type="ARBA" id="ARBA00023136"/>
    </source>
</evidence>
<keyword evidence="7 17" id="KW-0679">Respiratory chain</keyword>
<name>A0A0A7E962_9NEOP</name>
<feature type="transmembrane region" description="Helical" evidence="17">
    <location>
        <begin position="302"/>
        <end position="319"/>
    </location>
</feature>
<evidence type="ECO:0000313" key="20">
    <source>
        <dbReference type="EMBL" id="AIY62096.1"/>
    </source>
</evidence>
<evidence type="ECO:0000256" key="2">
    <source>
        <dbReference type="ARBA" id="ARBA00004225"/>
    </source>
</evidence>
<feature type="transmembrane region" description="Helical" evidence="17">
    <location>
        <begin position="370"/>
        <end position="398"/>
    </location>
</feature>
<evidence type="ECO:0000256" key="7">
    <source>
        <dbReference type="ARBA" id="ARBA00022660"/>
    </source>
</evidence>
<dbReference type="EC" id="7.1.1.2" evidence="4 17"/>
<feature type="transmembrane region" description="Helical" evidence="17">
    <location>
        <begin position="82"/>
        <end position="101"/>
    </location>
</feature>
<protein>
    <recommendedName>
        <fullName evidence="5 17">NADH-ubiquinone oxidoreductase chain 4</fullName>
        <ecNumber evidence="4 17">7.1.1.2</ecNumber>
    </recommendedName>
</protein>
<dbReference type="EMBL" id="KP026296">
    <property type="protein sequence ID" value="AIY62096.1"/>
    <property type="molecule type" value="Genomic_DNA"/>
</dbReference>
<dbReference type="GO" id="GO:0008137">
    <property type="term" value="F:NADH dehydrogenase (ubiquinone) activity"/>
    <property type="evidence" value="ECO:0007669"/>
    <property type="project" value="UniProtKB-UniRule"/>
</dbReference>
<feature type="transmembrane region" description="Helical" evidence="17">
    <location>
        <begin position="274"/>
        <end position="296"/>
    </location>
</feature>
<dbReference type="GO" id="GO:0048039">
    <property type="term" value="F:ubiquinone binding"/>
    <property type="evidence" value="ECO:0007669"/>
    <property type="project" value="TreeGrafter"/>
</dbReference>
<dbReference type="AlphaFoldDB" id="A0A0A7E962"/>
<dbReference type="InterPro" id="IPR001750">
    <property type="entry name" value="ND/Mrp_TM"/>
</dbReference>
<feature type="domain" description="NADH:ubiquinone oxidoreductase chain 4 N-terminal" evidence="19">
    <location>
        <begin position="1"/>
        <end position="103"/>
    </location>
</feature>
<evidence type="ECO:0000256" key="12">
    <source>
        <dbReference type="ARBA" id="ARBA00023027"/>
    </source>
</evidence>
<dbReference type="InterPro" id="IPR003918">
    <property type="entry name" value="NADH_UbQ_OxRdtase"/>
</dbReference>
<evidence type="ECO:0000256" key="3">
    <source>
        <dbReference type="ARBA" id="ARBA00009025"/>
    </source>
</evidence>
<dbReference type="GO" id="GO:0031966">
    <property type="term" value="C:mitochondrial membrane"/>
    <property type="evidence" value="ECO:0007669"/>
    <property type="project" value="UniProtKB-SubCell"/>
</dbReference>
<comment type="function">
    <text evidence="1">Core subunit of the mitochondrial membrane respiratory chain NADH dehydrogenase (Complex I) that is believed to belong to the minimal assembly required for catalysis. Complex I functions in the transfer of electrons from NADH to the respiratory chain. The immediate electron acceptor for the enzyme is believed to be ubiquinone.</text>
</comment>
<evidence type="ECO:0000256" key="17">
    <source>
        <dbReference type="RuleBase" id="RU003297"/>
    </source>
</evidence>
<feature type="transmembrane region" description="Helical" evidence="17">
    <location>
        <begin position="141"/>
        <end position="162"/>
    </location>
</feature>